<evidence type="ECO:0000313" key="2">
    <source>
        <dbReference type="Proteomes" id="UP001177021"/>
    </source>
</evidence>
<gene>
    <name evidence="1" type="ORF">MILVUS5_LOCUS18880</name>
</gene>
<comment type="caution">
    <text evidence="1">The sequence shown here is derived from an EMBL/GenBank/DDBJ whole genome shotgun (WGS) entry which is preliminary data.</text>
</comment>
<accession>A0ACB0K670</accession>
<organism evidence="1 2">
    <name type="scientific">Trifolium pratense</name>
    <name type="common">Red clover</name>
    <dbReference type="NCBI Taxonomy" id="57577"/>
    <lineage>
        <taxon>Eukaryota</taxon>
        <taxon>Viridiplantae</taxon>
        <taxon>Streptophyta</taxon>
        <taxon>Embryophyta</taxon>
        <taxon>Tracheophyta</taxon>
        <taxon>Spermatophyta</taxon>
        <taxon>Magnoliopsida</taxon>
        <taxon>eudicotyledons</taxon>
        <taxon>Gunneridae</taxon>
        <taxon>Pentapetalae</taxon>
        <taxon>rosids</taxon>
        <taxon>fabids</taxon>
        <taxon>Fabales</taxon>
        <taxon>Fabaceae</taxon>
        <taxon>Papilionoideae</taxon>
        <taxon>50 kb inversion clade</taxon>
        <taxon>NPAAA clade</taxon>
        <taxon>Hologalegina</taxon>
        <taxon>IRL clade</taxon>
        <taxon>Trifolieae</taxon>
        <taxon>Trifolium</taxon>
    </lineage>
</organism>
<evidence type="ECO:0000313" key="1">
    <source>
        <dbReference type="EMBL" id="CAJ2651197.1"/>
    </source>
</evidence>
<dbReference type="Proteomes" id="UP001177021">
    <property type="component" value="Unassembled WGS sequence"/>
</dbReference>
<keyword evidence="2" id="KW-1185">Reference proteome</keyword>
<reference evidence="1" key="1">
    <citation type="submission" date="2023-10" db="EMBL/GenBank/DDBJ databases">
        <authorList>
            <person name="Rodriguez Cubillos JULIANA M."/>
            <person name="De Vega J."/>
        </authorList>
    </citation>
    <scope>NUCLEOTIDE SEQUENCE</scope>
</reference>
<name>A0ACB0K670_TRIPR</name>
<dbReference type="EMBL" id="CASHSV030000121">
    <property type="protein sequence ID" value="CAJ2651197.1"/>
    <property type="molecule type" value="Genomic_DNA"/>
</dbReference>
<sequence>MSEQETTPGHSNSNMFLVRVIMSKPSPERERLMSASRSALLKELEVTKTEASQPPIKQSVKKRRSVAPAVEGVDCCLLVTVSFTMSKNFGHDFS</sequence>
<protein>
    <submittedName>
        <fullName evidence="1">Uncharacterized protein</fullName>
    </submittedName>
</protein>
<proteinExistence type="predicted"/>